<evidence type="ECO:0000256" key="4">
    <source>
        <dbReference type="ARBA" id="ARBA00023136"/>
    </source>
</evidence>
<keyword evidence="3" id="KW-1133">Transmembrane helix</keyword>
<feature type="domain" description="Translocation and assembly module TamB C-terminal" evidence="5">
    <location>
        <begin position="1030"/>
        <end position="1476"/>
    </location>
</feature>
<evidence type="ECO:0000256" key="3">
    <source>
        <dbReference type="ARBA" id="ARBA00022989"/>
    </source>
</evidence>
<sequence>MSRKRIYQAAGIVLGGLLVLLSTVGAAIVQSGMLDEYARKRITGYVNTEFAGTLAIGELSVRLPLTVVGKNVALYEGLEDEPVVAAETLEVTPSLSMLVGLGGGGIELQTLSATALQVRWDEYDDGTSSISRALLPAGATSEDGVPLKISIGELRLDNGRFAYRNAVEKELLLEHIDAAVEGISYAPLRIAANITALSLSAPGYGVALDEARGNMLFTDSQSSLYNLHIKTPRSLADASFSISEFNIFSPEQWKDFSNSPVYGDVRKLELHTDDLRLFTEEIPLPDGLYRLQAKAGGTLRDLSLEEVELATRQSRLHMRGELLNVNQPEFLAFNLEVGESVLGQELLGALVGPERVSTVSPLGTVNFFGTVQGDIREFSTAAEVSSGAGHGQLTATVSVPGGVPPAYAGELRLLEMQPHLFMQGLGANQSELTALVRFEGRGSLPELEAFDAKVDLEPSFWHNQHIERGTLSVTYRSNALAAMVDVTGNEVQLSMNGNIDWQDGFPRYAGVMVGRHIDLEALGLPVSGSSDLTFSSSVDGKHFNLDDIAGQFSVTFNRSRLNDYLFEEGAKLDCSIERMGEETTVNLESDVLDFKAEGTYRFTEFVEGLGITAGAVMHEVQEHDIWQRARAPLEQLELPHKEFDANYSITIHDLSPLGAFLPIEGYRFRGSVTGRSSFQGNELYLSSDMRVAEFEQNGVVAADGASGRLEMHYGADGVRAASLQSGADSLRIDTQQFVTPGLELSWDEKELRLLLGMTEAETSETLRVGVHGMAEQDRYLLSVDEFNVMSRSGTWTVAPGTSAELHRNYLQINDLLLENGPQSISCSGVLSSEVQGRFSMSLNTFSIEELESFYFTPRASGQLSANFIVEGAPGRKRSVFTLSGRDIVLQEIGLGTVELNATHQGETLGFAVSSSGMEGMNTIEGKGEVPLSLSYAPWELAMPEGRPMEALITSKNLSAGVLEFLLPFFDNPEGTMVSALKVSGRSPEPKIMFETSLKDTGLRVSPTETSYKLTGTIMISPEQARFENIEITDIYGGRGNISGVANLENLEVTTLDLQASFDNLQLFNKQDKQDETSYGTIFGSTDAIRFYGNIQEPILTGSLRITGADFTLYGAGANEGSKYVGIENLITFRPRYPEEELLPVEDDAPAPVVLDPTFYHSLIDIIRIDDLKLESRVPLKYAMVFDRLRGEKLETRLQNLSLMVNKRQQKYELFGSVNVTGGKYFFSNTSFDLDEGGRIAWNNEDIRNGVMQNLSGRKYVVATDIQSGETDNVRLLIMIEGKLSTPNVQMGYYLNDDSQPFASQGMIGSQSAKIDPNAELNTISLLLTKQWYIRPGSREAGSNIAFSRVGVSAGSGLISSQLSRLIMKASGFESFNVNVAVDEGGDLSGVEFSLALLVPNTGGKMRFIAAGTATNGASSSLESYYGNSQKLEYRITPKLFLEGYRSYGLFHNDVTTTNLLKPQETYGVSLSYRTRFYTWGEFWDSVF</sequence>
<keyword evidence="2" id="KW-0812">Transmembrane</keyword>
<evidence type="ECO:0000256" key="1">
    <source>
        <dbReference type="ARBA" id="ARBA00004167"/>
    </source>
</evidence>
<dbReference type="RefSeq" id="WP_139626966.1">
    <property type="nucleotide sequence ID" value="NZ_VDCI01000012.1"/>
</dbReference>
<evidence type="ECO:0000313" key="6">
    <source>
        <dbReference type="EMBL" id="TNJ34120.1"/>
    </source>
</evidence>
<gene>
    <name evidence="6" type="ORF">FGF68_10265</name>
</gene>
<evidence type="ECO:0000256" key="2">
    <source>
        <dbReference type="ARBA" id="ARBA00022692"/>
    </source>
</evidence>
<dbReference type="GO" id="GO:0009306">
    <property type="term" value="P:protein secretion"/>
    <property type="evidence" value="ECO:0007669"/>
    <property type="project" value="InterPro"/>
</dbReference>
<keyword evidence="4" id="KW-0472">Membrane</keyword>
<proteinExistence type="predicted"/>
<reference evidence="6 7" key="1">
    <citation type="submission" date="2019-05" db="EMBL/GenBank/DDBJ databases">
        <title>Draft Whole-Genome sequence of the green sulfur bacterium Prosthecochloris vibrioformis DSM 260.</title>
        <authorList>
            <person name="Meyer T.E."/>
            <person name="Kyndt J.A."/>
        </authorList>
    </citation>
    <scope>NUCLEOTIDE SEQUENCE [LARGE SCALE GENOMIC DNA]</scope>
    <source>
        <strain evidence="6 7">DSM 260</strain>
    </source>
</reference>
<organism evidence="6 7">
    <name type="scientific">Prosthecochloris vibrioformis</name>
    <name type="common">Chlorobium vibrioforme</name>
    <dbReference type="NCBI Taxonomy" id="1098"/>
    <lineage>
        <taxon>Bacteria</taxon>
        <taxon>Pseudomonadati</taxon>
        <taxon>Chlorobiota</taxon>
        <taxon>Chlorobiia</taxon>
        <taxon>Chlorobiales</taxon>
        <taxon>Chlorobiaceae</taxon>
        <taxon>Prosthecochloris</taxon>
    </lineage>
</organism>
<protein>
    <submittedName>
        <fullName evidence="6">Translocation/assembly module TamB</fullName>
    </submittedName>
</protein>
<comment type="subcellular location">
    <subcellularLocation>
        <location evidence="1">Membrane</location>
        <topology evidence="1">Single-pass membrane protein</topology>
    </subcellularLocation>
</comment>
<evidence type="ECO:0000259" key="5">
    <source>
        <dbReference type="Pfam" id="PF04357"/>
    </source>
</evidence>
<comment type="caution">
    <text evidence="6">The sequence shown here is derived from an EMBL/GenBank/DDBJ whole genome shotgun (WGS) entry which is preliminary data.</text>
</comment>
<dbReference type="EMBL" id="VDCI01000012">
    <property type="protein sequence ID" value="TNJ34120.1"/>
    <property type="molecule type" value="Genomic_DNA"/>
</dbReference>
<evidence type="ECO:0000313" key="7">
    <source>
        <dbReference type="Proteomes" id="UP000309544"/>
    </source>
</evidence>
<keyword evidence="7" id="KW-1185">Reference proteome</keyword>
<dbReference type="InterPro" id="IPR007452">
    <property type="entry name" value="TamB_C"/>
</dbReference>
<name>A0A5C4RSI8_PROVB</name>
<accession>A0A5C4RSI8</accession>
<dbReference type="Pfam" id="PF04357">
    <property type="entry name" value="TamB"/>
    <property type="match status" value="1"/>
</dbReference>
<dbReference type="GO" id="GO:0005886">
    <property type="term" value="C:plasma membrane"/>
    <property type="evidence" value="ECO:0007669"/>
    <property type="project" value="InterPro"/>
</dbReference>
<dbReference type="Proteomes" id="UP000309544">
    <property type="component" value="Unassembled WGS sequence"/>
</dbReference>